<dbReference type="Proteomes" id="UP001057753">
    <property type="component" value="Unassembled WGS sequence"/>
</dbReference>
<protein>
    <submittedName>
        <fullName evidence="1">Uncharacterized protein</fullName>
    </submittedName>
</protein>
<sequence length="271" mass="30981">MQHTAIVTEQSNTLNNCATEIKLSMKNGTHNLPLTSFHITQLFEKYSHVILQERLSTTDRLMQGSSHDLHTLIIQLFKIIAIERGRSISIEKQSEIPPFNTTSKRPLLCRYSTLDPLRNKTVENSVSSVQRWKTTKQLNAHTVASMYFRWLNSFVKPLLTVTFDAKCAAFHLKGVSTPLLHLEKVPDLTTQKISEWKLTGGLLNKEKNTLNATGRLWFVVACDAGQTTIWTALTHFQPALPWYLYKYTQGLLHPWVMNRFAKSVKTSRSLL</sequence>
<accession>A0A9Q4B0R9</accession>
<comment type="caution">
    <text evidence="1">The sequence shown here is derived from an EMBL/GenBank/DDBJ whole genome shotgun (WGS) entry which is preliminary data.</text>
</comment>
<evidence type="ECO:0000313" key="1">
    <source>
        <dbReference type="EMBL" id="MCR6096204.1"/>
    </source>
</evidence>
<keyword evidence="2" id="KW-1185">Reference proteome</keyword>
<gene>
    <name evidence="1" type="ORF">HXA33_06545</name>
</gene>
<organism evidence="1 2">
    <name type="scientific">Salipaludibacillus agaradhaerens</name>
    <name type="common">Bacillus agaradhaerens</name>
    <dbReference type="NCBI Taxonomy" id="76935"/>
    <lineage>
        <taxon>Bacteria</taxon>
        <taxon>Bacillati</taxon>
        <taxon>Bacillota</taxon>
        <taxon>Bacilli</taxon>
        <taxon>Bacillales</taxon>
        <taxon>Bacillaceae</taxon>
    </lineage>
</organism>
<dbReference type="AlphaFoldDB" id="A0A9Q4B0R9"/>
<evidence type="ECO:0000313" key="2">
    <source>
        <dbReference type="Proteomes" id="UP001057753"/>
    </source>
</evidence>
<dbReference type="EMBL" id="JABXYM010000001">
    <property type="protein sequence ID" value="MCR6096204.1"/>
    <property type="molecule type" value="Genomic_DNA"/>
</dbReference>
<reference evidence="1" key="1">
    <citation type="submission" date="2020-06" db="EMBL/GenBank/DDBJ databases">
        <title>Insight into the genomes of haloalkaliphilic bacilli from Kenyan soda lakes.</title>
        <authorList>
            <person name="Mwirichia R."/>
            <person name="Villamizar G.C."/>
            <person name="Poehlein A."/>
            <person name="Mugweru J."/>
            <person name="Kipnyargis A."/>
            <person name="Kiplimo D."/>
            <person name="Orwa P."/>
            <person name="Daniel R."/>
        </authorList>
    </citation>
    <scope>NUCLEOTIDE SEQUENCE</scope>
    <source>
        <strain evidence="1">B1096_S55</strain>
    </source>
</reference>
<name>A0A9Q4B0R9_SALAG</name>
<proteinExistence type="predicted"/>
<dbReference type="RefSeq" id="WP_257820854.1">
    <property type="nucleotide sequence ID" value="NZ_JABXYM010000001.1"/>
</dbReference>